<proteinExistence type="predicted"/>
<organism evidence="3 4">
    <name type="scientific">Cytophaga hutchinsonii (strain ATCC 33406 / DSM 1761 / CIP 103989 / NBRC 15051 / NCIMB 9469 / D465)</name>
    <dbReference type="NCBI Taxonomy" id="269798"/>
    <lineage>
        <taxon>Bacteria</taxon>
        <taxon>Pseudomonadati</taxon>
        <taxon>Bacteroidota</taxon>
        <taxon>Cytophagia</taxon>
        <taxon>Cytophagales</taxon>
        <taxon>Cytophagaceae</taxon>
        <taxon>Cytophaga</taxon>
    </lineage>
</organism>
<dbReference type="Pfam" id="PF20243">
    <property type="entry name" value="MbnP"/>
    <property type="match status" value="1"/>
</dbReference>
<name>A0A6N4SNF7_CYTH3</name>
<evidence type="ECO:0000313" key="3">
    <source>
        <dbReference type="EMBL" id="ABG57806.1"/>
    </source>
</evidence>
<dbReference type="KEGG" id="chu:CHU_0519"/>
<protein>
    <recommendedName>
        <fullName evidence="2">Copper-binding protein MbnP-like domain-containing protein</fullName>
    </recommendedName>
</protein>
<evidence type="ECO:0000259" key="2">
    <source>
        <dbReference type="Pfam" id="PF20243"/>
    </source>
</evidence>
<feature type="chain" id="PRO_5027002621" description="Copper-binding protein MbnP-like domain-containing protein" evidence="1">
    <location>
        <begin position="28"/>
        <end position="268"/>
    </location>
</feature>
<accession>A0A6N4SNF7</accession>
<keyword evidence="4" id="KW-1185">Reference proteome</keyword>
<evidence type="ECO:0000313" key="4">
    <source>
        <dbReference type="Proteomes" id="UP000001822"/>
    </source>
</evidence>
<keyword evidence="1" id="KW-0732">Signal</keyword>
<feature type="signal peptide" evidence="1">
    <location>
        <begin position="1"/>
        <end position="27"/>
    </location>
</feature>
<sequence length="268" mass="29434">MSFNVTVMKYALIITLALLAAACKKSAADDPSSPANTVVTAPVNLHLHTYIGENEVDGYDIIYRTTEGREMSLSMAQVFLSDIELVKRDGTIYPIKDTIILTNIIDQVYRLGNVPVGNYRTIRFKAGLLPAINAQTSGGSVPLNDKSMWFSNTAQQNNYIFMNCSGKIDTSAALVGKMAPFTYKIGTDAQLKQVVMPDQNYSVQPNTTGYVHMLVDYSQLFIGVDLTDAANLSITTSEQNSWPDNGQAWPIAVTVADNIVHAFKYENE</sequence>
<dbReference type="Proteomes" id="UP000001822">
    <property type="component" value="Chromosome"/>
</dbReference>
<feature type="domain" description="Copper-binding protein MbnP-like" evidence="2">
    <location>
        <begin position="41"/>
        <end position="230"/>
    </location>
</feature>
<gene>
    <name evidence="3" type="ordered locus">CHU_0519</name>
</gene>
<dbReference type="EMBL" id="CP000383">
    <property type="protein sequence ID" value="ABG57806.1"/>
    <property type="molecule type" value="Genomic_DNA"/>
</dbReference>
<reference evidence="3 4" key="1">
    <citation type="journal article" date="2007" name="Appl. Environ. Microbiol.">
        <title>Genome sequence of the cellulolytic gliding bacterium Cytophaga hutchinsonii.</title>
        <authorList>
            <person name="Xie G."/>
            <person name="Bruce D.C."/>
            <person name="Challacombe J.F."/>
            <person name="Chertkov O."/>
            <person name="Detter J.C."/>
            <person name="Gilna P."/>
            <person name="Han C.S."/>
            <person name="Lucas S."/>
            <person name="Misra M."/>
            <person name="Myers G.L."/>
            <person name="Richardson P."/>
            <person name="Tapia R."/>
            <person name="Thayer N."/>
            <person name="Thompson L.S."/>
            <person name="Brettin T.S."/>
            <person name="Henrissat B."/>
            <person name="Wilson D.B."/>
            <person name="McBride M.J."/>
        </authorList>
    </citation>
    <scope>NUCLEOTIDE SEQUENCE [LARGE SCALE GENOMIC DNA]</scope>
    <source>
        <strain evidence="4">ATCC 33406 / DSM 1761 / CIP 103989 / NBRC 15051 / NCIMB 9469 / D465</strain>
    </source>
</reference>
<dbReference type="InterPro" id="IPR046863">
    <property type="entry name" value="MbnP-like_dom"/>
</dbReference>
<dbReference type="AlphaFoldDB" id="A0A6N4SNF7"/>
<evidence type="ECO:0000256" key="1">
    <source>
        <dbReference type="SAM" id="SignalP"/>
    </source>
</evidence>